<protein>
    <submittedName>
        <fullName evidence="1">Glycosyltransferase</fullName>
    </submittedName>
</protein>
<organism evidence="1 2">
    <name type="scientific">Pontibacter cellulosilyticus</name>
    <dbReference type="NCBI Taxonomy" id="1720253"/>
    <lineage>
        <taxon>Bacteria</taxon>
        <taxon>Pseudomonadati</taxon>
        <taxon>Bacteroidota</taxon>
        <taxon>Cytophagia</taxon>
        <taxon>Cytophagales</taxon>
        <taxon>Hymenobacteraceae</taxon>
        <taxon>Pontibacter</taxon>
    </lineage>
</organism>
<proteinExistence type="predicted"/>
<dbReference type="EMBL" id="JACRVF010000003">
    <property type="protein sequence ID" value="MBC5993610.1"/>
    <property type="molecule type" value="Genomic_DNA"/>
</dbReference>
<sequence length="406" mass="45538">MNILLICGWKVNDVLTVSTLLPHLEVLVELRKVSSIVLLTNEESSPTINLTSLQPQILRNSKVKWLPRTFSNTTPFKLINQAIHFTRSASEVSKIIKNNGIDVIVAHGAPAGAIAYKVWEESKIPFFVSLFEPHADYMLESGVWSRYGLKYIFQKKWEKKQLTAAGLMPVTENYSQKIIADGVRADKVFTVPCSVQANIFSFNSSSRDSLRTELGWRYEVVGIYVGKYGGLYLEEEAFSIYKSCFKLISNFRLVILTPQPELEVYAMLDAASINRAHVLVRQVPHSEVPSYLSAADFAFATYKAGPSKKALSPVKIGEYWANGLPVLLTEGVGDDSDIIKQEGGGALFNLQRERSVEEAILQILEIIKDPKHRQEIPKLAHKYRSPEKLREAYEYFFGASGGEAKV</sequence>
<dbReference type="Gene3D" id="3.40.50.2000">
    <property type="entry name" value="Glycogen Phosphorylase B"/>
    <property type="match status" value="2"/>
</dbReference>
<dbReference type="RefSeq" id="WP_187067627.1">
    <property type="nucleotide sequence ID" value="NZ_JACRVF010000003.1"/>
</dbReference>
<dbReference type="AlphaFoldDB" id="A0A923SNX2"/>
<dbReference type="SUPFAM" id="SSF53756">
    <property type="entry name" value="UDP-Glycosyltransferase/glycogen phosphorylase"/>
    <property type="match status" value="1"/>
</dbReference>
<accession>A0A923SNX2</accession>
<evidence type="ECO:0000313" key="2">
    <source>
        <dbReference type="Proteomes" id="UP000603640"/>
    </source>
</evidence>
<keyword evidence="2" id="KW-1185">Reference proteome</keyword>
<evidence type="ECO:0000313" key="1">
    <source>
        <dbReference type="EMBL" id="MBC5993610.1"/>
    </source>
</evidence>
<name>A0A923SNX2_9BACT</name>
<comment type="caution">
    <text evidence="1">The sequence shown here is derived from an EMBL/GenBank/DDBJ whole genome shotgun (WGS) entry which is preliminary data.</text>
</comment>
<dbReference type="Proteomes" id="UP000603640">
    <property type="component" value="Unassembled WGS sequence"/>
</dbReference>
<gene>
    <name evidence="1" type="ORF">H8S84_12255</name>
</gene>
<reference evidence="1" key="1">
    <citation type="submission" date="2020-08" db="EMBL/GenBank/DDBJ databases">
        <title>Pontibacter sp. SD6 16S ribosomal RNA gene Genome sequencing and assembly.</title>
        <authorList>
            <person name="Kang M."/>
        </authorList>
    </citation>
    <scope>NUCLEOTIDE SEQUENCE</scope>
    <source>
        <strain evidence="1">SD6</strain>
    </source>
</reference>
<dbReference type="Pfam" id="PF13692">
    <property type="entry name" value="Glyco_trans_1_4"/>
    <property type="match status" value="1"/>
</dbReference>